<feature type="region of interest" description="Disordered" evidence="6">
    <location>
        <begin position="1"/>
        <end position="29"/>
    </location>
</feature>
<dbReference type="InterPro" id="IPR011701">
    <property type="entry name" value="MFS"/>
</dbReference>
<gene>
    <name evidence="9" type="ORF">GOARA_073_00010</name>
</gene>
<evidence type="ECO:0000313" key="9">
    <source>
        <dbReference type="EMBL" id="GAB11469.1"/>
    </source>
</evidence>
<keyword evidence="2" id="KW-0813">Transport</keyword>
<evidence type="ECO:0000256" key="4">
    <source>
        <dbReference type="ARBA" id="ARBA00022989"/>
    </source>
</evidence>
<feature type="domain" description="Major facilitator superfamily (MFS) profile" evidence="8">
    <location>
        <begin position="39"/>
        <end position="164"/>
    </location>
</feature>
<evidence type="ECO:0000256" key="1">
    <source>
        <dbReference type="ARBA" id="ARBA00004651"/>
    </source>
</evidence>
<dbReference type="Proteomes" id="UP000035088">
    <property type="component" value="Unassembled WGS sequence"/>
</dbReference>
<dbReference type="GO" id="GO:0022857">
    <property type="term" value="F:transmembrane transporter activity"/>
    <property type="evidence" value="ECO:0007669"/>
    <property type="project" value="InterPro"/>
</dbReference>
<dbReference type="PANTHER" id="PTHR23501:SF197">
    <property type="entry name" value="COMD"/>
    <property type="match status" value="1"/>
</dbReference>
<reference evidence="9 10" key="1">
    <citation type="submission" date="2011-11" db="EMBL/GenBank/DDBJ databases">
        <title>Whole genome shotgun sequence of Gordonia araii NBRC 100433.</title>
        <authorList>
            <person name="Yoshida Y."/>
            <person name="Hosoyama A."/>
            <person name="Tsuchikane K."/>
            <person name="Katsumata H."/>
            <person name="Yamazaki S."/>
            <person name="Fujita N."/>
        </authorList>
    </citation>
    <scope>NUCLEOTIDE SEQUENCE [LARGE SCALE GENOMIC DNA]</scope>
    <source>
        <strain evidence="9 10">NBRC 100433</strain>
    </source>
</reference>
<keyword evidence="3 7" id="KW-0812">Transmembrane</keyword>
<feature type="transmembrane region" description="Helical" evidence="7">
    <location>
        <begin position="37"/>
        <end position="62"/>
    </location>
</feature>
<sequence>MPIRHQAFTDPEATTVPTEHRSGVPAQTVRDTDRSPAAIVGALCVAGVAVALMQTIIVPLVPRLPEYLRTSNDNAAWALTATLLAAAVAMPIAGRLGDMYGKRLLLLLSLATVVAGSAVCAMSDTLAPFLVGRGLQGLGMGPSPSASAFCATASRPNGSAGLSR</sequence>
<feature type="transmembrane region" description="Helical" evidence="7">
    <location>
        <begin position="74"/>
        <end position="93"/>
    </location>
</feature>
<organism evidence="9 10">
    <name type="scientific">Gordonia araii NBRC 100433</name>
    <dbReference type="NCBI Taxonomy" id="1073574"/>
    <lineage>
        <taxon>Bacteria</taxon>
        <taxon>Bacillati</taxon>
        <taxon>Actinomycetota</taxon>
        <taxon>Actinomycetes</taxon>
        <taxon>Mycobacteriales</taxon>
        <taxon>Gordoniaceae</taxon>
        <taxon>Gordonia</taxon>
    </lineage>
</organism>
<dbReference type="InterPro" id="IPR036259">
    <property type="entry name" value="MFS_trans_sf"/>
</dbReference>
<protein>
    <submittedName>
        <fullName evidence="9">Putative major facilitator superfamily transporter</fullName>
    </submittedName>
</protein>
<keyword evidence="4 7" id="KW-1133">Transmembrane helix</keyword>
<accession>G7H6J4</accession>
<comment type="subcellular location">
    <subcellularLocation>
        <location evidence="1">Cell membrane</location>
        <topology evidence="1">Multi-pass membrane protein</topology>
    </subcellularLocation>
</comment>
<evidence type="ECO:0000313" key="10">
    <source>
        <dbReference type="Proteomes" id="UP000035088"/>
    </source>
</evidence>
<keyword evidence="10" id="KW-1185">Reference proteome</keyword>
<dbReference type="Pfam" id="PF07690">
    <property type="entry name" value="MFS_1"/>
    <property type="match status" value="1"/>
</dbReference>
<comment type="caution">
    <text evidence="9">The sequence shown here is derived from an EMBL/GenBank/DDBJ whole genome shotgun (WGS) entry which is preliminary data.</text>
</comment>
<evidence type="ECO:0000256" key="5">
    <source>
        <dbReference type="ARBA" id="ARBA00023136"/>
    </source>
</evidence>
<dbReference type="SUPFAM" id="SSF103473">
    <property type="entry name" value="MFS general substrate transporter"/>
    <property type="match status" value="1"/>
</dbReference>
<dbReference type="STRING" id="1073574.GOARA_073_00010"/>
<dbReference type="AlphaFoldDB" id="G7H6J4"/>
<dbReference type="InterPro" id="IPR020846">
    <property type="entry name" value="MFS_dom"/>
</dbReference>
<evidence type="ECO:0000256" key="2">
    <source>
        <dbReference type="ARBA" id="ARBA00022448"/>
    </source>
</evidence>
<dbReference type="PANTHER" id="PTHR23501">
    <property type="entry name" value="MAJOR FACILITATOR SUPERFAMILY"/>
    <property type="match status" value="1"/>
</dbReference>
<dbReference type="EMBL" id="BAEE01000073">
    <property type="protein sequence ID" value="GAB11469.1"/>
    <property type="molecule type" value="Genomic_DNA"/>
</dbReference>
<dbReference type="Gene3D" id="1.20.1720.10">
    <property type="entry name" value="Multidrug resistance protein D"/>
    <property type="match status" value="1"/>
</dbReference>
<name>G7H6J4_9ACTN</name>
<dbReference type="PROSITE" id="PS50850">
    <property type="entry name" value="MFS"/>
    <property type="match status" value="1"/>
</dbReference>
<keyword evidence="5 7" id="KW-0472">Membrane</keyword>
<evidence type="ECO:0000256" key="6">
    <source>
        <dbReference type="SAM" id="MobiDB-lite"/>
    </source>
</evidence>
<evidence type="ECO:0000256" key="7">
    <source>
        <dbReference type="SAM" id="Phobius"/>
    </source>
</evidence>
<evidence type="ECO:0000256" key="3">
    <source>
        <dbReference type="ARBA" id="ARBA00022692"/>
    </source>
</evidence>
<proteinExistence type="predicted"/>
<dbReference type="GO" id="GO:0005886">
    <property type="term" value="C:plasma membrane"/>
    <property type="evidence" value="ECO:0007669"/>
    <property type="project" value="UniProtKB-SubCell"/>
</dbReference>
<evidence type="ECO:0000259" key="8">
    <source>
        <dbReference type="PROSITE" id="PS50850"/>
    </source>
</evidence>
<feature type="transmembrane region" description="Helical" evidence="7">
    <location>
        <begin position="105"/>
        <end position="131"/>
    </location>
</feature>